<evidence type="ECO:0000313" key="2">
    <source>
        <dbReference type="Proteomes" id="UP001316184"/>
    </source>
</evidence>
<dbReference type="Proteomes" id="UP001316184">
    <property type="component" value="Chromosome"/>
</dbReference>
<reference evidence="1 2" key="1">
    <citation type="submission" date="2022-08" db="EMBL/GenBank/DDBJ databases">
        <title>novel species in genus Aeromicrobium.</title>
        <authorList>
            <person name="Ye L."/>
        </authorList>
    </citation>
    <scope>NUCLEOTIDE SEQUENCE [LARGE SCALE GENOMIC DNA]</scope>
    <source>
        <strain evidence="2">zg-Y1379</strain>
    </source>
</reference>
<sequence>MSADRQDSPSPIQPTVAEVDAEVRAKLTGLSVQSIATQAESAFATIGVQLDGEQLAAYADAVSTGSAFDIEDAVER</sequence>
<proteinExistence type="predicted"/>
<dbReference type="RefSeq" id="WP_232400575.1">
    <property type="nucleotide sequence ID" value="NZ_CP102173.1"/>
</dbReference>
<name>A0ABY5M8Y4_9ACTN</name>
<dbReference type="EMBL" id="CP102173">
    <property type="protein sequence ID" value="UUP13227.1"/>
    <property type="molecule type" value="Genomic_DNA"/>
</dbReference>
<organism evidence="1 2">
    <name type="scientific">Aeromicrobium wangtongii</name>
    <dbReference type="NCBI Taxonomy" id="2969247"/>
    <lineage>
        <taxon>Bacteria</taxon>
        <taxon>Bacillati</taxon>
        <taxon>Actinomycetota</taxon>
        <taxon>Actinomycetes</taxon>
        <taxon>Propionibacteriales</taxon>
        <taxon>Nocardioidaceae</taxon>
        <taxon>Aeromicrobium</taxon>
    </lineage>
</organism>
<protein>
    <submittedName>
        <fullName evidence="1">Uncharacterized protein</fullName>
    </submittedName>
</protein>
<keyword evidence="2" id="KW-1185">Reference proteome</keyword>
<gene>
    <name evidence="1" type="ORF">NQV15_15435</name>
</gene>
<accession>A0ABY5M8Y4</accession>
<evidence type="ECO:0000313" key="1">
    <source>
        <dbReference type="EMBL" id="UUP13227.1"/>
    </source>
</evidence>